<evidence type="ECO:0000256" key="6">
    <source>
        <dbReference type="SAM" id="MobiDB-lite"/>
    </source>
</evidence>
<dbReference type="InterPro" id="IPR036187">
    <property type="entry name" value="DNA_mismatch_repair_MutS_sf"/>
</dbReference>
<gene>
    <name evidence="8" type="primary">MSH4</name>
    <name evidence="8" type="ORF">Bhyg_00670</name>
</gene>
<dbReference type="InterPro" id="IPR027417">
    <property type="entry name" value="P-loop_NTPase"/>
</dbReference>
<dbReference type="Pfam" id="PF05192">
    <property type="entry name" value="MutS_III"/>
    <property type="match status" value="1"/>
</dbReference>
<sequence>MNFMNYGKAPQKGVPGSRTTFIPEKYWAPTTTAKPNSRHDLFFKPQPEDLETQIPKGRTNESNDDTILTIKATSFFDHEESTLYMAITEGRGNASCEVGIAAIDINRPELIVSQISDNFWYTGLLTMIAIQSPKEILLPQALINSNKTSKLYLYVKQTYPDVPIRAVPRRQFNDKKALEIIDHIHNSKYESIRDMISKKYYALTASSALLQYLEYILNYSFAPNSLKLRYESKYGCMTIDLDTSHHLELLYPTCKTKEQRACLFGVLNSCVTSIGRRNLRALILQPSCDLKQITKTQECIKELFANQTLFLSLESTVAKFHSVDKLMKFAVMDTSYYPNSSETIISQILQLKTCLETIPELSCLLATITNNYFDDMKTMLITSTYNQMLNEINLVIHPNAQVTGGTTQFFQRLHAVNPKISSYLDLNRTNYTKLVDQMNEIIGNLSAAHNQPFRMKFINSKGFHIQLTVLKNSAFPQLPNTFEVLSKTKNSINLTTNELRMLNIRMFDVVEQIHIESNRIIGELVEHIRNNMAQLYDFCGLISSLDIILSLTKYSINSNGCCPSFGSEMNVIDGIHPLLEHNRCKTTPIPNGVIANSEYHFFVITGPNMGGKTIYLKMIAMLQILAQLGCFVPARKAQFRLTDKILSRIGFGDRTECNLSGFVLEMRETEYIFKNITPNSLVIIDELCRSTKPEEGEVLAWDICERLIRLVGISNDGCYFDESPGPSTSKSTDKSLKLTSITSPFIFFVTHFDSITKLQDKFLSVVNLHFSATEELIDGKNHLTYTYRVEDGVNQIKNYGISLAQNMNFPPDVISRAMAISEELRQTQLPERSNRTNFLFDNSSANKRSTFRSTLLETSTSEQSHLLRLFYDLYADMIQISRMGTSTEEKQKELNLKMKELAENLPSHVLDMARKGNLFDLFRRSCPNKTANEATNEATTEAINICTTSQEKAIEDERQLDQPNSQIQRSSTHYSLLSNHSIARRIGLEMEDIYQDDSKISLSLKPSERKSKNQSKIHFQTRSVVGTPTQSFENFLMESQFRRNTPLSSSFMNDDFNFDFMNSNTQFIDHELTQHFSNMSPKSADANFVEDKNATFSISKFSDKSRSYQNTPTEFQLGASLKGTKPKSVTSNTSQKSSSSSTPGLFRLQLKTPLKIKDNRILKTPPKSNRVRNVPKEEFTFGRSKDTSERRSTSRLTFNLFNDSDFSSVEIPEALSTNEKSDIGVFTGANVPTIEFTNATVANPVTRERFDESFRLNFTQFCANERNDDSFLDSSQKLKTDVEEMFPDFPDEISPFSLDFPTGMEDEPFAFPGMSTSYSKRKSPSGKKPTKAIDKNTSSHLSGGTCASTSREHKQNIVSLTKNIEKVTAFKAHPTSSSRNVTLAPEMCSSSALKFIQLAYQDQSDNDSASDEEEIPIKVIAPAETKKSSSKSDQKIVEKKKAEKMEKKTEAAAVTEGQSLSAKHVNVPTVNLENMEDIILPVPSQFL</sequence>
<evidence type="ECO:0000256" key="2">
    <source>
        <dbReference type="ARBA" id="ARBA00022741"/>
    </source>
</evidence>
<evidence type="ECO:0000256" key="3">
    <source>
        <dbReference type="ARBA" id="ARBA00022840"/>
    </source>
</evidence>
<evidence type="ECO:0000259" key="7">
    <source>
        <dbReference type="PROSITE" id="PS00486"/>
    </source>
</evidence>
<dbReference type="SUPFAM" id="SSF48334">
    <property type="entry name" value="DNA repair protein MutS, domain III"/>
    <property type="match status" value="1"/>
</dbReference>
<keyword evidence="4" id="KW-0238">DNA-binding</keyword>
<feature type="compositionally biased region" description="Low complexity" evidence="6">
    <location>
        <begin position="1128"/>
        <end position="1142"/>
    </location>
</feature>
<organism evidence="8 9">
    <name type="scientific">Pseudolycoriella hygida</name>
    <dbReference type="NCBI Taxonomy" id="35572"/>
    <lineage>
        <taxon>Eukaryota</taxon>
        <taxon>Metazoa</taxon>
        <taxon>Ecdysozoa</taxon>
        <taxon>Arthropoda</taxon>
        <taxon>Hexapoda</taxon>
        <taxon>Insecta</taxon>
        <taxon>Pterygota</taxon>
        <taxon>Neoptera</taxon>
        <taxon>Endopterygota</taxon>
        <taxon>Diptera</taxon>
        <taxon>Nematocera</taxon>
        <taxon>Sciaroidea</taxon>
        <taxon>Sciaridae</taxon>
        <taxon>Pseudolycoriella</taxon>
    </lineage>
</organism>
<dbReference type="InterPro" id="IPR007860">
    <property type="entry name" value="DNA_mmatch_repair_MutS_con_dom"/>
</dbReference>
<dbReference type="InterPro" id="IPR007696">
    <property type="entry name" value="DNA_mismatch_repair_MutS_core"/>
</dbReference>
<dbReference type="GO" id="GO:0007131">
    <property type="term" value="P:reciprocal meiotic recombination"/>
    <property type="evidence" value="ECO:0007669"/>
    <property type="project" value="TreeGrafter"/>
</dbReference>
<dbReference type="GO" id="GO:0006298">
    <property type="term" value="P:mismatch repair"/>
    <property type="evidence" value="ECO:0007669"/>
    <property type="project" value="InterPro"/>
</dbReference>
<feature type="domain" description="DNA mismatch repair proteins mutS family" evidence="7">
    <location>
        <begin position="680"/>
        <end position="696"/>
    </location>
</feature>
<keyword evidence="5" id="KW-0469">Meiosis</keyword>
<dbReference type="PANTHER" id="PTHR11361:SF21">
    <property type="entry name" value="MUTS PROTEIN HOMOLOG 4"/>
    <property type="match status" value="1"/>
</dbReference>
<accession>A0A9Q0N8A1</accession>
<evidence type="ECO:0000313" key="8">
    <source>
        <dbReference type="EMBL" id="KAJ6645464.1"/>
    </source>
</evidence>
<name>A0A9Q0N8A1_9DIPT</name>
<dbReference type="EMBL" id="WJQU01000001">
    <property type="protein sequence ID" value="KAJ6645464.1"/>
    <property type="molecule type" value="Genomic_DNA"/>
</dbReference>
<keyword evidence="2" id="KW-0547">Nucleotide-binding</keyword>
<dbReference type="GO" id="GO:0140664">
    <property type="term" value="F:ATP-dependent DNA damage sensor activity"/>
    <property type="evidence" value="ECO:0007669"/>
    <property type="project" value="InterPro"/>
</dbReference>
<dbReference type="PROSITE" id="PS00486">
    <property type="entry name" value="DNA_MISMATCH_REPAIR_2"/>
    <property type="match status" value="1"/>
</dbReference>
<dbReference type="FunFam" id="3.30.420.110:FF:000003">
    <property type="entry name" value="mutS protein homolog 4"/>
    <property type="match status" value="1"/>
</dbReference>
<dbReference type="SUPFAM" id="SSF53150">
    <property type="entry name" value="DNA repair protein MutS, domain II"/>
    <property type="match status" value="1"/>
</dbReference>
<dbReference type="OrthoDB" id="10252754at2759"/>
<dbReference type="PANTHER" id="PTHR11361">
    <property type="entry name" value="DNA MISMATCH REPAIR PROTEIN MUTS FAMILY MEMBER"/>
    <property type="match status" value="1"/>
</dbReference>
<dbReference type="InterPro" id="IPR045076">
    <property type="entry name" value="MutS"/>
</dbReference>
<proteinExistence type="inferred from homology"/>
<keyword evidence="9" id="KW-1185">Reference proteome</keyword>
<dbReference type="Pfam" id="PF05188">
    <property type="entry name" value="MutS_II"/>
    <property type="match status" value="1"/>
</dbReference>
<dbReference type="SUPFAM" id="SSF52540">
    <property type="entry name" value="P-loop containing nucleoside triphosphate hydrolases"/>
    <property type="match status" value="1"/>
</dbReference>
<dbReference type="InterPro" id="IPR036678">
    <property type="entry name" value="MutS_con_dom_sf"/>
</dbReference>
<dbReference type="Gene3D" id="3.30.420.110">
    <property type="entry name" value="MutS, connector domain"/>
    <property type="match status" value="1"/>
</dbReference>
<feature type="compositionally biased region" description="Basic and acidic residues" evidence="6">
    <location>
        <begin position="1424"/>
        <end position="1450"/>
    </location>
</feature>
<dbReference type="SMART" id="SM00533">
    <property type="entry name" value="MUTSd"/>
    <property type="match status" value="1"/>
</dbReference>
<dbReference type="InterPro" id="IPR000432">
    <property type="entry name" value="DNA_mismatch_repair_MutS_C"/>
</dbReference>
<dbReference type="GO" id="GO:0005524">
    <property type="term" value="F:ATP binding"/>
    <property type="evidence" value="ECO:0007669"/>
    <property type="project" value="UniProtKB-KW"/>
</dbReference>
<dbReference type="Gene3D" id="3.40.50.300">
    <property type="entry name" value="P-loop containing nucleotide triphosphate hydrolases"/>
    <property type="match status" value="1"/>
</dbReference>
<comment type="caution">
    <text evidence="8">The sequence shown here is derived from an EMBL/GenBank/DDBJ whole genome shotgun (WGS) entry which is preliminary data.</text>
</comment>
<dbReference type="GO" id="GO:0005634">
    <property type="term" value="C:nucleus"/>
    <property type="evidence" value="ECO:0007669"/>
    <property type="project" value="TreeGrafter"/>
</dbReference>
<reference evidence="8" key="1">
    <citation type="submission" date="2022-07" db="EMBL/GenBank/DDBJ databases">
        <authorList>
            <person name="Trinca V."/>
            <person name="Uliana J.V.C."/>
            <person name="Torres T.T."/>
            <person name="Ward R.J."/>
            <person name="Monesi N."/>
        </authorList>
    </citation>
    <scope>NUCLEOTIDE SEQUENCE</scope>
    <source>
        <strain evidence="8">HSMRA1968</strain>
        <tissue evidence="8">Whole embryos</tissue>
    </source>
</reference>
<evidence type="ECO:0000313" key="9">
    <source>
        <dbReference type="Proteomes" id="UP001151699"/>
    </source>
</evidence>
<feature type="region of interest" description="Disordered" evidence="6">
    <location>
        <begin position="1116"/>
        <end position="1144"/>
    </location>
</feature>
<dbReference type="Pfam" id="PF00488">
    <property type="entry name" value="MutS_V"/>
    <property type="match status" value="2"/>
</dbReference>
<dbReference type="Proteomes" id="UP001151699">
    <property type="component" value="Chromosome A"/>
</dbReference>
<feature type="region of interest" description="Disordered" evidence="6">
    <location>
        <begin position="1309"/>
        <end position="1353"/>
    </location>
</feature>
<evidence type="ECO:0000256" key="5">
    <source>
        <dbReference type="ARBA" id="ARBA00023254"/>
    </source>
</evidence>
<protein>
    <submittedName>
        <fullName evidence="8">MutS protein like 4</fullName>
    </submittedName>
</protein>
<feature type="compositionally biased region" description="Basic residues" evidence="6">
    <location>
        <begin position="1319"/>
        <end position="1330"/>
    </location>
</feature>
<feature type="region of interest" description="Disordered" evidence="6">
    <location>
        <begin position="1404"/>
        <end position="1457"/>
    </location>
</feature>
<dbReference type="SMART" id="SM00534">
    <property type="entry name" value="MUTSac"/>
    <property type="match status" value="1"/>
</dbReference>
<evidence type="ECO:0000256" key="4">
    <source>
        <dbReference type="ARBA" id="ARBA00023125"/>
    </source>
</evidence>
<dbReference type="Gene3D" id="1.10.1420.10">
    <property type="match status" value="2"/>
</dbReference>
<feature type="compositionally biased region" description="Polar residues" evidence="6">
    <location>
        <begin position="1335"/>
        <end position="1349"/>
    </location>
</feature>
<comment type="similarity">
    <text evidence="1">Belongs to the DNA mismatch repair MutS family.</text>
</comment>
<keyword evidence="3" id="KW-0067">ATP-binding</keyword>
<dbReference type="GO" id="GO:0030983">
    <property type="term" value="F:mismatched DNA binding"/>
    <property type="evidence" value="ECO:0007669"/>
    <property type="project" value="InterPro"/>
</dbReference>
<evidence type="ECO:0000256" key="1">
    <source>
        <dbReference type="ARBA" id="ARBA00006271"/>
    </source>
</evidence>
<feature type="compositionally biased region" description="Acidic residues" evidence="6">
    <location>
        <begin position="1404"/>
        <end position="1414"/>
    </location>
</feature>